<feature type="compositionally biased region" description="Low complexity" evidence="1">
    <location>
        <begin position="185"/>
        <end position="196"/>
    </location>
</feature>
<evidence type="ECO:0000313" key="2">
    <source>
        <dbReference type="EMBL" id="KAK7603483.1"/>
    </source>
</evidence>
<feature type="region of interest" description="Disordered" evidence="1">
    <location>
        <begin position="1"/>
        <end position="77"/>
    </location>
</feature>
<feature type="compositionally biased region" description="Basic and acidic residues" evidence="1">
    <location>
        <begin position="172"/>
        <end position="183"/>
    </location>
</feature>
<sequence>MATNVADDALPTDAAGDRSSPGQPLANRSAPASPVDQQPPPLQPSTLTAADVNFQRMRSSSVTLGRESATPWPAVGSSRVHRSYSFASMAAPFPAKCRVTESEHRGPESVRQPPPSWMRASMRLVRPFQLADPPAGQPAASSAAAIQAVQIQLPPVFPCVVLERPSSAPVSDRPRQYGRRVREQATSASSPASPASAVVAASTIADRVVAAATLGSRVRSGRRCSDGDRRTCDGRSARDRATRDSDNGGRSARDNSVGPSSVPRVSRAGQRSPRTPVNSVQTAVGDAARRVVSPRRRQPAPGSNGRTSGRTVPSTSGSSSSSADCVYTVVHTFRVSSCSIKPPLRVSPLTWRKTRFDLYGKSSFAY</sequence>
<organism evidence="2 3">
    <name type="scientific">Parthenolecanium corni</name>
    <dbReference type="NCBI Taxonomy" id="536013"/>
    <lineage>
        <taxon>Eukaryota</taxon>
        <taxon>Metazoa</taxon>
        <taxon>Ecdysozoa</taxon>
        <taxon>Arthropoda</taxon>
        <taxon>Hexapoda</taxon>
        <taxon>Insecta</taxon>
        <taxon>Pterygota</taxon>
        <taxon>Neoptera</taxon>
        <taxon>Paraneoptera</taxon>
        <taxon>Hemiptera</taxon>
        <taxon>Sternorrhyncha</taxon>
        <taxon>Coccoidea</taxon>
        <taxon>Coccidae</taxon>
        <taxon>Parthenolecanium</taxon>
    </lineage>
</organism>
<proteinExistence type="predicted"/>
<name>A0AAN9Y808_9HEMI</name>
<gene>
    <name evidence="2" type="ORF">V9T40_003482</name>
</gene>
<feature type="compositionally biased region" description="Low complexity" evidence="1">
    <location>
        <begin position="305"/>
        <end position="322"/>
    </location>
</feature>
<feature type="compositionally biased region" description="Low complexity" evidence="1">
    <location>
        <begin position="256"/>
        <end position="267"/>
    </location>
</feature>
<dbReference type="Proteomes" id="UP001367676">
    <property type="component" value="Unassembled WGS sequence"/>
</dbReference>
<feature type="compositionally biased region" description="Polar residues" evidence="1">
    <location>
        <begin position="272"/>
        <end position="282"/>
    </location>
</feature>
<dbReference type="EMBL" id="JBBCAQ010000006">
    <property type="protein sequence ID" value="KAK7603483.1"/>
    <property type="molecule type" value="Genomic_DNA"/>
</dbReference>
<evidence type="ECO:0000313" key="3">
    <source>
        <dbReference type="Proteomes" id="UP001367676"/>
    </source>
</evidence>
<dbReference type="AlphaFoldDB" id="A0AAN9Y808"/>
<feature type="region of interest" description="Disordered" evidence="1">
    <location>
        <begin position="216"/>
        <end position="323"/>
    </location>
</feature>
<feature type="compositionally biased region" description="Basic and acidic residues" evidence="1">
    <location>
        <begin position="223"/>
        <end position="253"/>
    </location>
</feature>
<feature type="region of interest" description="Disordered" evidence="1">
    <location>
        <begin position="165"/>
        <end position="196"/>
    </location>
</feature>
<keyword evidence="3" id="KW-1185">Reference proteome</keyword>
<accession>A0AAN9Y808</accession>
<reference evidence="2 3" key="1">
    <citation type="submission" date="2024-03" db="EMBL/GenBank/DDBJ databases">
        <title>Adaptation during the transition from Ophiocordyceps entomopathogen to insect associate is accompanied by gene loss and intensified selection.</title>
        <authorList>
            <person name="Ward C.M."/>
            <person name="Onetto C.A."/>
            <person name="Borneman A.R."/>
        </authorList>
    </citation>
    <scope>NUCLEOTIDE SEQUENCE [LARGE SCALE GENOMIC DNA]</scope>
    <source>
        <strain evidence="2">AWRI1</strain>
        <tissue evidence="2">Single Adult Female</tissue>
    </source>
</reference>
<evidence type="ECO:0000256" key="1">
    <source>
        <dbReference type="SAM" id="MobiDB-lite"/>
    </source>
</evidence>
<comment type="caution">
    <text evidence="2">The sequence shown here is derived from an EMBL/GenBank/DDBJ whole genome shotgun (WGS) entry which is preliminary data.</text>
</comment>
<protein>
    <submittedName>
        <fullName evidence="2">Uncharacterized protein</fullName>
    </submittedName>
</protein>